<evidence type="ECO:0000313" key="4">
    <source>
        <dbReference type="EMBL" id="MBV4357129.1"/>
    </source>
</evidence>
<dbReference type="InterPro" id="IPR008778">
    <property type="entry name" value="Pirin_C_dom"/>
</dbReference>
<dbReference type="PIRSF" id="PIRSF006232">
    <property type="entry name" value="Pirin"/>
    <property type="match status" value="1"/>
</dbReference>
<name>A0A9E2S9J2_9BACT</name>
<dbReference type="RefSeq" id="WP_217790746.1">
    <property type="nucleotide sequence ID" value="NZ_JAHSPG010000003.1"/>
</dbReference>
<gene>
    <name evidence="4" type="ORF">KTO63_08235</name>
</gene>
<dbReference type="Proteomes" id="UP000812270">
    <property type="component" value="Unassembled WGS sequence"/>
</dbReference>
<dbReference type="Pfam" id="PF05726">
    <property type="entry name" value="Pirin_C"/>
    <property type="match status" value="1"/>
</dbReference>
<dbReference type="InterPro" id="IPR012093">
    <property type="entry name" value="Pirin"/>
</dbReference>
<dbReference type="AlphaFoldDB" id="A0A9E2S9J2"/>
<feature type="domain" description="Pirin C-terminal" evidence="3">
    <location>
        <begin position="178"/>
        <end position="279"/>
    </location>
</feature>
<proteinExistence type="inferred from homology"/>
<comment type="similarity">
    <text evidence="1">Belongs to the pirin family.</text>
</comment>
<dbReference type="Pfam" id="PF02678">
    <property type="entry name" value="Pirin"/>
    <property type="match status" value="1"/>
</dbReference>
<reference evidence="4" key="1">
    <citation type="submission" date="2021-06" db="EMBL/GenBank/DDBJ databases">
        <authorList>
            <person name="Huq M.A."/>
        </authorList>
    </citation>
    <scope>NUCLEOTIDE SEQUENCE</scope>
    <source>
        <strain evidence="4">MAH-26</strain>
    </source>
</reference>
<accession>A0A9E2S9J2</accession>
<dbReference type="EMBL" id="JAHSPG010000003">
    <property type="protein sequence ID" value="MBV4357129.1"/>
    <property type="molecule type" value="Genomic_DNA"/>
</dbReference>
<evidence type="ECO:0000313" key="5">
    <source>
        <dbReference type="Proteomes" id="UP000812270"/>
    </source>
</evidence>
<comment type="caution">
    <text evidence="4">The sequence shown here is derived from an EMBL/GenBank/DDBJ whole genome shotgun (WGS) entry which is preliminary data.</text>
</comment>
<feature type="domain" description="Pirin N-terminal" evidence="2">
    <location>
        <begin position="21"/>
        <end position="125"/>
    </location>
</feature>
<dbReference type="PANTHER" id="PTHR13903:SF8">
    <property type="entry name" value="PIRIN"/>
    <property type="match status" value="1"/>
</dbReference>
<organism evidence="4 5">
    <name type="scientific">Pinibacter aurantiacus</name>
    <dbReference type="NCBI Taxonomy" id="2851599"/>
    <lineage>
        <taxon>Bacteria</taxon>
        <taxon>Pseudomonadati</taxon>
        <taxon>Bacteroidota</taxon>
        <taxon>Chitinophagia</taxon>
        <taxon>Chitinophagales</taxon>
        <taxon>Chitinophagaceae</taxon>
        <taxon>Pinibacter</taxon>
    </lineage>
</organism>
<dbReference type="PANTHER" id="PTHR13903">
    <property type="entry name" value="PIRIN-RELATED"/>
    <property type="match status" value="1"/>
</dbReference>
<evidence type="ECO:0000259" key="2">
    <source>
        <dbReference type="Pfam" id="PF02678"/>
    </source>
</evidence>
<keyword evidence="5" id="KW-1185">Reference proteome</keyword>
<dbReference type="InterPro" id="IPR003829">
    <property type="entry name" value="Pirin_N_dom"/>
</dbReference>
<dbReference type="CDD" id="cd02909">
    <property type="entry name" value="cupin_pirin_N"/>
    <property type="match status" value="1"/>
</dbReference>
<dbReference type="CDD" id="cd02247">
    <property type="entry name" value="cupin_pirin_C"/>
    <property type="match status" value="1"/>
</dbReference>
<protein>
    <submittedName>
        <fullName evidence="4">Pirin family protein</fullName>
    </submittedName>
</protein>
<sequence length="283" mass="31270">MTTRIINTIEDASIEFVGANKVKRALPTRNLKQVDPFIFIDHMVPATVPAGASIRIPPHPHAGFEVVSYIIDGEFFHRDNKGHDQIAHPGDINWMTSGSGIIHSEGPTEQFLEKGGNLELMQVWINLPSDKKRLEPSFRNYPSATLPVVDNETSRVKVLIGEYEGKTSPVTTHTSMYYYHINVKAGNTFTLPVKDGYTAGLYVMEGKVKILADEIQAGQVVQFAPEGTQVVFKALEDVTLIAFGGEPINEKVVSYGPFVMNSFPEIQEAIANFEAGKMGELTY</sequence>
<evidence type="ECO:0000259" key="3">
    <source>
        <dbReference type="Pfam" id="PF05726"/>
    </source>
</evidence>
<evidence type="ECO:0000256" key="1">
    <source>
        <dbReference type="RuleBase" id="RU003457"/>
    </source>
</evidence>